<dbReference type="PANTHER" id="PTHR46231:SF1">
    <property type="entry name" value="ANKYRIN REPEAT AND BTB_POZ DOMAIN-CONTAINING PROTEIN 1"/>
    <property type="match status" value="1"/>
</dbReference>
<dbReference type="CDD" id="cd18186">
    <property type="entry name" value="BTB_POZ_ZBTB_KLHL-like"/>
    <property type="match status" value="1"/>
</dbReference>
<dbReference type="SUPFAM" id="SSF54695">
    <property type="entry name" value="POZ domain"/>
    <property type="match status" value="2"/>
</dbReference>
<evidence type="ECO:0000256" key="5">
    <source>
        <dbReference type="SAM" id="MobiDB-lite"/>
    </source>
</evidence>
<dbReference type="SUPFAM" id="SSF48403">
    <property type="entry name" value="Ankyrin repeat"/>
    <property type="match status" value="1"/>
</dbReference>
<feature type="domain" description="BTB" evidence="6">
    <location>
        <begin position="373"/>
        <end position="449"/>
    </location>
</feature>
<dbReference type="InterPro" id="IPR000210">
    <property type="entry name" value="BTB/POZ_dom"/>
</dbReference>
<dbReference type="PANTHER" id="PTHR46231">
    <property type="entry name" value="ANKYRIN REPEAT AND BTB/POZ DOMAIN-CONTAINING PROTEIN 1"/>
    <property type="match status" value="1"/>
</dbReference>
<evidence type="ECO:0000256" key="2">
    <source>
        <dbReference type="ARBA" id="ARBA00022737"/>
    </source>
</evidence>
<evidence type="ECO:0000256" key="3">
    <source>
        <dbReference type="ARBA" id="ARBA00023043"/>
    </source>
</evidence>
<dbReference type="Gene3D" id="1.25.40.20">
    <property type="entry name" value="Ankyrin repeat-containing domain"/>
    <property type="match status" value="1"/>
</dbReference>
<dbReference type="InterPro" id="IPR044515">
    <property type="entry name" value="ABTB1"/>
</dbReference>
<keyword evidence="3 4" id="KW-0040">ANK repeat</keyword>
<evidence type="ECO:0000313" key="8">
    <source>
        <dbReference type="Proteomes" id="UP000813462"/>
    </source>
</evidence>
<accession>A0A978VK18</accession>
<dbReference type="AlphaFoldDB" id="A0A978VK18"/>
<dbReference type="InterPro" id="IPR002110">
    <property type="entry name" value="Ankyrin_rpt"/>
</dbReference>
<dbReference type="Proteomes" id="UP000813462">
    <property type="component" value="Unassembled WGS sequence"/>
</dbReference>
<sequence length="631" mass="71849">MPPRRSSWTIDPDIDGIDLDASDFAASVPLKKVPNGDVFEASRAGDVDRLRYLLESGVNVNARDQWDSVALYYACLAGHLDAARMLLESGAICSEHTFDGDRCHYAALNLKVRKLLKAFEARPPPLGPLQAALRETFLGCGANRAYLEQAENNGQLQISGTFYFSFLFVCLCWNWVFDNWFYALWVGFSSSCASNSNHFPPDVVFFVQGRPVEAHRFILSARSPFFKRKFETDWRHRKEVRFAREKLSYPALYSLIHFFYSDRLEISVDDMEDLVRICKVCKCESLQRIIEKELIHQKYAEYKALRDVDNAQKRFILQGVSLPEEDRLPGALNQILQISLANSTREPIIENGISELVSCIGTMHIGNFVDDLADVCVRIDKRIFRCHQVVLASRSEYFKARLSRVKDFHEGKDGLPIDSLPCLEEHDLSMEAFEKMIEYMYTDGLKDIDPHQAEEMFDAASRYLLFPLKRAVADALLPHLEMVSPAELCHWLILSDMYGVLKIREYCLDTIACNFETFADSREFRAMLLTLPPPSGDSSLRTTVPSAPGAEVNTDQVNLLDDLREKWLEAEAAELDKRDESALLFDKRLEMLMLVAEQEKSDGGLSDDIQERPITSEFPPAATFVPSEEHK</sequence>
<evidence type="ECO:0000259" key="6">
    <source>
        <dbReference type="PROSITE" id="PS50097"/>
    </source>
</evidence>
<dbReference type="Pfam" id="PF00651">
    <property type="entry name" value="BTB"/>
    <property type="match status" value="2"/>
</dbReference>
<dbReference type="SMART" id="SM00225">
    <property type="entry name" value="BTB"/>
    <property type="match status" value="2"/>
</dbReference>
<comment type="caution">
    <text evidence="7">The sequence shown here is derived from an EMBL/GenBank/DDBJ whole genome shotgun (WGS) entry which is preliminary data.</text>
</comment>
<protein>
    <recommendedName>
        <fullName evidence="6">BTB domain-containing protein</fullName>
    </recommendedName>
</protein>
<feature type="region of interest" description="Disordered" evidence="5">
    <location>
        <begin position="600"/>
        <end position="631"/>
    </location>
</feature>
<dbReference type="FunFam" id="1.25.40.20:FF:000328">
    <property type="entry name" value="BTB/POZ domain-containing protein"/>
    <property type="match status" value="1"/>
</dbReference>
<dbReference type="GO" id="GO:0005737">
    <property type="term" value="C:cytoplasm"/>
    <property type="evidence" value="ECO:0007669"/>
    <property type="project" value="TreeGrafter"/>
</dbReference>
<dbReference type="InterPro" id="IPR011333">
    <property type="entry name" value="SKP1/BTB/POZ_sf"/>
</dbReference>
<gene>
    <name evidence="7" type="ORF">FEM48_Zijuj04G0130500</name>
</gene>
<dbReference type="EMBL" id="JAEACU010000004">
    <property type="protein sequence ID" value="KAH7533437.1"/>
    <property type="molecule type" value="Genomic_DNA"/>
</dbReference>
<evidence type="ECO:0000313" key="7">
    <source>
        <dbReference type="EMBL" id="KAH7533437.1"/>
    </source>
</evidence>
<dbReference type="InterPro" id="IPR036770">
    <property type="entry name" value="Ankyrin_rpt-contain_sf"/>
</dbReference>
<dbReference type="GO" id="GO:0000151">
    <property type="term" value="C:ubiquitin ligase complex"/>
    <property type="evidence" value="ECO:0007669"/>
    <property type="project" value="TreeGrafter"/>
</dbReference>
<dbReference type="Pfam" id="PF13637">
    <property type="entry name" value="Ank_4"/>
    <property type="match status" value="1"/>
</dbReference>
<keyword evidence="2" id="KW-0677">Repeat</keyword>
<comment type="pathway">
    <text evidence="1">Protein modification; protein ubiquitination.</text>
</comment>
<proteinExistence type="predicted"/>
<feature type="repeat" description="ANK" evidence="4">
    <location>
        <begin position="41"/>
        <end position="65"/>
    </location>
</feature>
<dbReference type="PROSITE" id="PS50097">
    <property type="entry name" value="BTB"/>
    <property type="match status" value="2"/>
</dbReference>
<evidence type="ECO:0000256" key="1">
    <source>
        <dbReference type="ARBA" id="ARBA00004906"/>
    </source>
</evidence>
<feature type="domain" description="BTB" evidence="6">
    <location>
        <begin position="201"/>
        <end position="268"/>
    </location>
</feature>
<reference evidence="7" key="1">
    <citation type="journal article" date="2021" name="Front. Plant Sci.">
        <title>Chromosome-Scale Genome Assembly for Chinese Sour Jujube and Insights Into Its Genome Evolution and Domestication Signature.</title>
        <authorList>
            <person name="Shen L.-Y."/>
            <person name="Luo H."/>
            <person name="Wang X.-L."/>
            <person name="Wang X.-M."/>
            <person name="Qiu X.-J."/>
            <person name="Liu H."/>
            <person name="Zhou S.-S."/>
            <person name="Jia K.-H."/>
            <person name="Nie S."/>
            <person name="Bao Y.-T."/>
            <person name="Zhang R.-G."/>
            <person name="Yun Q.-Z."/>
            <person name="Chai Y.-H."/>
            <person name="Lu J.-Y."/>
            <person name="Li Y."/>
            <person name="Zhao S.-W."/>
            <person name="Mao J.-F."/>
            <person name="Jia S.-G."/>
            <person name="Mao Y.-M."/>
        </authorList>
    </citation>
    <scope>NUCLEOTIDE SEQUENCE</scope>
    <source>
        <strain evidence="7">AT0</strain>
        <tissue evidence="7">Leaf</tissue>
    </source>
</reference>
<evidence type="ECO:0000256" key="4">
    <source>
        <dbReference type="PROSITE-ProRule" id="PRU00023"/>
    </source>
</evidence>
<dbReference type="PROSITE" id="PS50088">
    <property type="entry name" value="ANK_REPEAT"/>
    <property type="match status" value="1"/>
</dbReference>
<organism evidence="7 8">
    <name type="scientific">Ziziphus jujuba var. spinosa</name>
    <dbReference type="NCBI Taxonomy" id="714518"/>
    <lineage>
        <taxon>Eukaryota</taxon>
        <taxon>Viridiplantae</taxon>
        <taxon>Streptophyta</taxon>
        <taxon>Embryophyta</taxon>
        <taxon>Tracheophyta</taxon>
        <taxon>Spermatophyta</taxon>
        <taxon>Magnoliopsida</taxon>
        <taxon>eudicotyledons</taxon>
        <taxon>Gunneridae</taxon>
        <taxon>Pentapetalae</taxon>
        <taxon>rosids</taxon>
        <taxon>fabids</taxon>
        <taxon>Rosales</taxon>
        <taxon>Rhamnaceae</taxon>
        <taxon>Paliureae</taxon>
        <taxon>Ziziphus</taxon>
    </lineage>
</organism>
<dbReference type="FunFam" id="3.30.710.10:FF:000144">
    <property type="entry name" value="BTB/POZ domain-containing protein"/>
    <property type="match status" value="1"/>
</dbReference>
<name>A0A978VK18_ZIZJJ</name>
<dbReference type="Gene3D" id="3.30.710.10">
    <property type="entry name" value="Potassium Channel Kv1.1, Chain A"/>
    <property type="match status" value="2"/>
</dbReference>